<evidence type="ECO:0000256" key="1">
    <source>
        <dbReference type="ARBA" id="ARBA00001968"/>
    </source>
</evidence>
<dbReference type="Pfam" id="PF03755">
    <property type="entry name" value="YicC-like_N"/>
    <property type="match status" value="1"/>
</dbReference>
<feature type="domain" description="Endoribonuclease YicC-like N-terminal" evidence="6">
    <location>
        <begin position="4"/>
        <end position="153"/>
    </location>
</feature>
<comment type="cofactor">
    <cofactor evidence="1">
        <name>a divalent metal cation</name>
        <dbReference type="ChEBI" id="CHEBI:60240"/>
    </cofactor>
</comment>
<reference evidence="8 9" key="1">
    <citation type="journal article" date="2016" name="Nat. Commun.">
        <title>Thousands of microbial genomes shed light on interconnected biogeochemical processes in an aquifer system.</title>
        <authorList>
            <person name="Anantharaman K."/>
            <person name="Brown C.T."/>
            <person name="Hug L.A."/>
            <person name="Sharon I."/>
            <person name="Castelle C.J."/>
            <person name="Probst A.J."/>
            <person name="Thomas B.C."/>
            <person name="Singh A."/>
            <person name="Wilkins M.J."/>
            <person name="Karaoz U."/>
            <person name="Brodie E.L."/>
            <person name="Williams K.H."/>
            <person name="Hubbard S.S."/>
            <person name="Banfield J.F."/>
        </authorList>
    </citation>
    <scope>NUCLEOTIDE SEQUENCE [LARGE SCALE GENOMIC DNA]</scope>
</reference>
<gene>
    <name evidence="8" type="ORF">A2W18_12175</name>
</gene>
<dbReference type="GO" id="GO:0004521">
    <property type="term" value="F:RNA endonuclease activity"/>
    <property type="evidence" value="ECO:0007669"/>
    <property type="project" value="InterPro"/>
</dbReference>
<name>A0A1F6VL79_9PROT</name>
<dbReference type="EMBL" id="MFSP01000002">
    <property type="protein sequence ID" value="OGI70413.1"/>
    <property type="molecule type" value="Genomic_DNA"/>
</dbReference>
<keyword evidence="2" id="KW-0540">Nuclease</keyword>
<comment type="similarity">
    <text evidence="5">Belongs to the YicC/YloC family.</text>
</comment>
<dbReference type="InterPro" id="IPR005229">
    <property type="entry name" value="YicC/YloC-like"/>
</dbReference>
<comment type="caution">
    <text evidence="8">The sequence shown here is derived from an EMBL/GenBank/DDBJ whole genome shotgun (WGS) entry which is preliminary data.</text>
</comment>
<keyword evidence="3" id="KW-0255">Endonuclease</keyword>
<keyword evidence="4" id="KW-0378">Hydrolase</keyword>
<dbReference type="PANTHER" id="PTHR30636">
    <property type="entry name" value="UPF0701 PROTEIN YICC"/>
    <property type="match status" value="1"/>
</dbReference>
<evidence type="ECO:0000256" key="5">
    <source>
        <dbReference type="ARBA" id="ARBA00035648"/>
    </source>
</evidence>
<accession>A0A1F6VL79</accession>
<dbReference type="NCBIfam" id="TIGR00255">
    <property type="entry name" value="YicC/YloC family endoribonuclease"/>
    <property type="match status" value="1"/>
</dbReference>
<feature type="domain" description="Endoribonuclease YicC-like C-terminal" evidence="7">
    <location>
        <begin position="174"/>
        <end position="287"/>
    </location>
</feature>
<organism evidence="8 9">
    <name type="scientific">Candidatus Muproteobacteria bacterium RBG_16_60_9</name>
    <dbReference type="NCBI Taxonomy" id="1817755"/>
    <lineage>
        <taxon>Bacteria</taxon>
        <taxon>Pseudomonadati</taxon>
        <taxon>Pseudomonadota</taxon>
        <taxon>Candidatus Muproteobacteria</taxon>
    </lineage>
</organism>
<dbReference type="AlphaFoldDB" id="A0A1F6VL79"/>
<evidence type="ECO:0000256" key="4">
    <source>
        <dbReference type="ARBA" id="ARBA00022801"/>
    </source>
</evidence>
<protein>
    <submittedName>
        <fullName evidence="8">YicC family protein</fullName>
    </submittedName>
</protein>
<evidence type="ECO:0000259" key="7">
    <source>
        <dbReference type="Pfam" id="PF08340"/>
    </source>
</evidence>
<dbReference type="InterPro" id="IPR013527">
    <property type="entry name" value="YicC-like_N"/>
</dbReference>
<sequence>MTLSMTAFARRSAEFPAGALVWELRSVNHRYLDIGLRLPDELRSIEAGARELMARRLERGKVDATLKFQVRESVAGSTLDAAAARQLLAAGAEARKLAADLAPMSVHDVLRWPGVLRSPGLDTDALGSDALKLFEATLDELIATRAREGERLRAALEERLRGIRESLERLVTLLPEIAKDYRTRLEARLGEIRTQLDPTRLEQEMVIFATRADVAEEVDRLRAHVIEVARVLGSRGQVGRRLDFLMQELNREANTLASKSVDLRLTNIAVELKVLIEQMREQVQNIE</sequence>
<dbReference type="InterPro" id="IPR013551">
    <property type="entry name" value="YicC-like_C"/>
</dbReference>
<dbReference type="GO" id="GO:0016787">
    <property type="term" value="F:hydrolase activity"/>
    <property type="evidence" value="ECO:0007669"/>
    <property type="project" value="UniProtKB-KW"/>
</dbReference>
<evidence type="ECO:0000256" key="2">
    <source>
        <dbReference type="ARBA" id="ARBA00022722"/>
    </source>
</evidence>
<evidence type="ECO:0000313" key="8">
    <source>
        <dbReference type="EMBL" id="OGI70413.1"/>
    </source>
</evidence>
<dbReference type="PANTHER" id="PTHR30636:SF3">
    <property type="entry name" value="UPF0701 PROTEIN YICC"/>
    <property type="match status" value="1"/>
</dbReference>
<evidence type="ECO:0000313" key="9">
    <source>
        <dbReference type="Proteomes" id="UP000179076"/>
    </source>
</evidence>
<dbReference type="Pfam" id="PF08340">
    <property type="entry name" value="YicC-like_C"/>
    <property type="match status" value="1"/>
</dbReference>
<proteinExistence type="inferred from homology"/>
<evidence type="ECO:0000256" key="3">
    <source>
        <dbReference type="ARBA" id="ARBA00022759"/>
    </source>
</evidence>
<dbReference type="Proteomes" id="UP000179076">
    <property type="component" value="Unassembled WGS sequence"/>
</dbReference>
<evidence type="ECO:0000259" key="6">
    <source>
        <dbReference type="Pfam" id="PF03755"/>
    </source>
</evidence>